<dbReference type="Proteomes" id="UP000762676">
    <property type="component" value="Unassembled WGS sequence"/>
</dbReference>
<keyword evidence="2" id="KW-1185">Reference proteome</keyword>
<proteinExistence type="predicted"/>
<evidence type="ECO:0000313" key="1">
    <source>
        <dbReference type="EMBL" id="GFS13107.1"/>
    </source>
</evidence>
<organism evidence="1 2">
    <name type="scientific">Elysia marginata</name>
    <dbReference type="NCBI Taxonomy" id="1093978"/>
    <lineage>
        <taxon>Eukaryota</taxon>
        <taxon>Metazoa</taxon>
        <taxon>Spiralia</taxon>
        <taxon>Lophotrochozoa</taxon>
        <taxon>Mollusca</taxon>
        <taxon>Gastropoda</taxon>
        <taxon>Heterobranchia</taxon>
        <taxon>Euthyneura</taxon>
        <taxon>Panpulmonata</taxon>
        <taxon>Sacoglossa</taxon>
        <taxon>Placobranchoidea</taxon>
        <taxon>Plakobranchidae</taxon>
        <taxon>Elysia</taxon>
    </lineage>
</organism>
<accession>A0AAV4IWI2</accession>
<gene>
    <name evidence="1" type="ORF">ElyMa_004875500</name>
</gene>
<sequence>MNVHNATGYGPRHRIIFDGDDRRYELWEVKFLGYMKHRGLDEVLKNLDLEGQLDVDEAKNAEVYAELVQVLDDRSLSLIIRDAENDGRSAMKILRGHY</sequence>
<reference evidence="1 2" key="1">
    <citation type="journal article" date="2021" name="Elife">
        <title>Chloroplast acquisition without the gene transfer in kleptoplastic sea slugs, Plakobranchus ocellatus.</title>
        <authorList>
            <person name="Maeda T."/>
            <person name="Takahashi S."/>
            <person name="Yoshida T."/>
            <person name="Shimamura S."/>
            <person name="Takaki Y."/>
            <person name="Nagai Y."/>
            <person name="Toyoda A."/>
            <person name="Suzuki Y."/>
            <person name="Arimoto A."/>
            <person name="Ishii H."/>
            <person name="Satoh N."/>
            <person name="Nishiyama T."/>
            <person name="Hasebe M."/>
            <person name="Maruyama T."/>
            <person name="Minagawa J."/>
            <person name="Obokata J."/>
            <person name="Shigenobu S."/>
        </authorList>
    </citation>
    <scope>NUCLEOTIDE SEQUENCE [LARGE SCALE GENOMIC DNA]</scope>
</reference>
<name>A0AAV4IWI2_9GAST</name>
<evidence type="ECO:0000313" key="2">
    <source>
        <dbReference type="Proteomes" id="UP000762676"/>
    </source>
</evidence>
<dbReference type="AlphaFoldDB" id="A0AAV4IWI2"/>
<comment type="caution">
    <text evidence="1">The sequence shown here is derived from an EMBL/GenBank/DDBJ whole genome shotgun (WGS) entry which is preliminary data.</text>
</comment>
<protein>
    <submittedName>
        <fullName evidence="1">Zinc knuckle</fullName>
    </submittedName>
</protein>
<dbReference type="EMBL" id="BMAT01009755">
    <property type="protein sequence ID" value="GFS13107.1"/>
    <property type="molecule type" value="Genomic_DNA"/>
</dbReference>